<evidence type="ECO:0000313" key="1">
    <source>
        <dbReference type="EMBL" id="PZQ67659.1"/>
    </source>
</evidence>
<sequence>MEGLHQLPSVPLSFSRCSTECVGVEAAKPIEKIKRPMRSLLPARCCCGYDSDRPDGFAYDVMLRAGWSMSDCACRTLIEPTHGEATAWVHLVAVLARLEQLFKRVAKPVLTTGADQEVAAHCHRWGSNSSMGMQHAVLEHLALERVHSGRNCTPYWPFLRARQSAEPYCARTGMADQVVDELHEFDTIDVGDLPNHKDIASITVLIGAIDGTGVALSRQRLTPAWTNACGSSNASPTEPPREFVCVADRASAGVRMRRRPSLRGSSYASPDVGGGNCSRCKTKLYDNPINTPKMNL</sequence>
<protein>
    <submittedName>
        <fullName evidence="1">Uncharacterized protein</fullName>
    </submittedName>
</protein>
<reference evidence="1 2" key="1">
    <citation type="submission" date="2017-08" db="EMBL/GenBank/DDBJ databases">
        <title>Infants hospitalized years apart are colonized by the same room-sourced microbial strains.</title>
        <authorList>
            <person name="Brooks B."/>
            <person name="Olm M.R."/>
            <person name="Firek B.A."/>
            <person name="Baker R."/>
            <person name="Thomas B.C."/>
            <person name="Morowitz M.J."/>
            <person name="Banfield J.F."/>
        </authorList>
    </citation>
    <scope>NUCLEOTIDE SEQUENCE [LARGE SCALE GENOMIC DNA]</scope>
    <source>
        <strain evidence="1">S2_005_003_R2_41</strain>
    </source>
</reference>
<proteinExistence type="predicted"/>
<dbReference type="Proteomes" id="UP000249135">
    <property type="component" value="Unassembled WGS sequence"/>
</dbReference>
<organism evidence="1 2">
    <name type="scientific">Variovorax paradoxus</name>
    <dbReference type="NCBI Taxonomy" id="34073"/>
    <lineage>
        <taxon>Bacteria</taxon>
        <taxon>Pseudomonadati</taxon>
        <taxon>Pseudomonadota</taxon>
        <taxon>Betaproteobacteria</taxon>
        <taxon>Burkholderiales</taxon>
        <taxon>Comamonadaceae</taxon>
        <taxon>Variovorax</taxon>
    </lineage>
</organism>
<comment type="caution">
    <text evidence="1">The sequence shown here is derived from an EMBL/GenBank/DDBJ whole genome shotgun (WGS) entry which is preliminary data.</text>
</comment>
<gene>
    <name evidence="1" type="ORF">DI563_21295</name>
</gene>
<dbReference type="AlphaFoldDB" id="A0A2W5PTH1"/>
<evidence type="ECO:0000313" key="2">
    <source>
        <dbReference type="Proteomes" id="UP000249135"/>
    </source>
</evidence>
<name>A0A2W5PTH1_VARPD</name>
<dbReference type="EMBL" id="QFPP01000347">
    <property type="protein sequence ID" value="PZQ67659.1"/>
    <property type="molecule type" value="Genomic_DNA"/>
</dbReference>
<accession>A0A2W5PTH1</accession>